<proteinExistence type="predicted"/>
<evidence type="ECO:0000313" key="3">
    <source>
        <dbReference type="Proteomes" id="UP000734511"/>
    </source>
</evidence>
<sequence length="253" mass="25833">MAGLGVTASEFGPDGFLPGPLLAVHGVTAVGGFVPAVLHDPDHDPLPDVRAALDRFTTAGARTLVLAAATGRDGYDGRPDVDAAGWRALLARLDEIAGLAESLGVTAALHPHVGTVVEGPQEVERVLDGSRIGLCLDTGHLLVGGTDPVALARRAAGRVAHVHLKDVDATAAAAVREGRTGYTAAVTAGLYRPLGGGDLDLPALLTALEAADYGGWYVMEQDTVLAAEPAPGEGPLADVAASLDWLLEWAAQL</sequence>
<name>A0ABX0ZSA1_9ACTN</name>
<dbReference type="PANTHER" id="PTHR12110:SF41">
    <property type="entry name" value="INOSOSE DEHYDRATASE"/>
    <property type="match status" value="1"/>
</dbReference>
<keyword evidence="3" id="KW-1185">Reference proteome</keyword>
<evidence type="ECO:0000313" key="2">
    <source>
        <dbReference type="EMBL" id="NJP45477.1"/>
    </source>
</evidence>
<feature type="domain" description="Xylose isomerase-like TIM barrel" evidence="1">
    <location>
        <begin position="48"/>
        <end position="246"/>
    </location>
</feature>
<dbReference type="InterPro" id="IPR013022">
    <property type="entry name" value="Xyl_isomerase-like_TIM-brl"/>
</dbReference>
<dbReference type="EMBL" id="JAATEJ010000015">
    <property type="protein sequence ID" value="NJP45477.1"/>
    <property type="molecule type" value="Genomic_DNA"/>
</dbReference>
<gene>
    <name evidence="2" type="ORF">HCN08_19020</name>
</gene>
<evidence type="ECO:0000259" key="1">
    <source>
        <dbReference type="Pfam" id="PF01261"/>
    </source>
</evidence>
<dbReference type="Proteomes" id="UP000734511">
    <property type="component" value="Unassembled WGS sequence"/>
</dbReference>
<dbReference type="Gene3D" id="3.20.20.150">
    <property type="entry name" value="Divalent-metal-dependent TIM barrel enzymes"/>
    <property type="match status" value="1"/>
</dbReference>
<reference evidence="2 3" key="1">
    <citation type="submission" date="2020-03" db="EMBL/GenBank/DDBJ databases">
        <title>WGS of actinomycetes isolated from Thailand.</title>
        <authorList>
            <person name="Thawai C."/>
        </authorList>
    </citation>
    <scope>NUCLEOTIDE SEQUENCE [LARGE SCALE GENOMIC DNA]</scope>
    <source>
        <strain evidence="2 3">PRB2-1</strain>
    </source>
</reference>
<dbReference type="SUPFAM" id="SSF51658">
    <property type="entry name" value="Xylose isomerase-like"/>
    <property type="match status" value="1"/>
</dbReference>
<dbReference type="Pfam" id="PF01261">
    <property type="entry name" value="AP_endonuc_2"/>
    <property type="match status" value="1"/>
</dbReference>
<dbReference type="InterPro" id="IPR050312">
    <property type="entry name" value="IolE/XylAMocC-like"/>
</dbReference>
<organism evidence="2 3">
    <name type="scientific">Actinacidiphila epipremni</name>
    <dbReference type="NCBI Taxonomy" id="2053013"/>
    <lineage>
        <taxon>Bacteria</taxon>
        <taxon>Bacillati</taxon>
        <taxon>Actinomycetota</taxon>
        <taxon>Actinomycetes</taxon>
        <taxon>Kitasatosporales</taxon>
        <taxon>Streptomycetaceae</taxon>
        <taxon>Actinacidiphila</taxon>
    </lineage>
</organism>
<accession>A0ABX0ZSA1</accession>
<comment type="caution">
    <text evidence="2">The sequence shown here is derived from an EMBL/GenBank/DDBJ whole genome shotgun (WGS) entry which is preliminary data.</text>
</comment>
<dbReference type="InterPro" id="IPR036237">
    <property type="entry name" value="Xyl_isomerase-like_sf"/>
</dbReference>
<protein>
    <submittedName>
        <fullName evidence="2">TIM barrel protein</fullName>
    </submittedName>
</protein>
<dbReference type="PANTHER" id="PTHR12110">
    <property type="entry name" value="HYDROXYPYRUVATE ISOMERASE"/>
    <property type="match status" value="1"/>
</dbReference>